<dbReference type="RefSeq" id="WP_090216568.1">
    <property type="nucleotide sequence ID" value="NZ_CANLDO010000001.1"/>
</dbReference>
<dbReference type="InterPro" id="IPR032808">
    <property type="entry name" value="DoxX"/>
</dbReference>
<gene>
    <name evidence="6" type="ORF">SAMN04488118_102314</name>
</gene>
<protein>
    <submittedName>
        <fullName evidence="6">Putative oxidoreductase</fullName>
    </submittedName>
</protein>
<dbReference type="GO" id="GO:0016020">
    <property type="term" value="C:membrane"/>
    <property type="evidence" value="ECO:0007669"/>
    <property type="project" value="UniProtKB-SubCell"/>
</dbReference>
<feature type="transmembrane region" description="Helical" evidence="5">
    <location>
        <begin position="82"/>
        <end position="103"/>
    </location>
</feature>
<dbReference type="STRING" id="1156985.SAMN04488118_102314"/>
<name>A0A1G5PZF8_9RHOB</name>
<keyword evidence="3 5" id="KW-1133">Transmembrane helix</keyword>
<feature type="transmembrane region" description="Helical" evidence="5">
    <location>
        <begin position="21"/>
        <end position="40"/>
    </location>
</feature>
<evidence type="ECO:0000256" key="3">
    <source>
        <dbReference type="ARBA" id="ARBA00022989"/>
    </source>
</evidence>
<dbReference type="OrthoDB" id="121744at2"/>
<dbReference type="AlphaFoldDB" id="A0A1G5PZF8"/>
<comment type="subcellular location">
    <subcellularLocation>
        <location evidence="1">Membrane</location>
        <topology evidence="1">Multi-pass membrane protein</topology>
    </subcellularLocation>
</comment>
<reference evidence="6 7" key="1">
    <citation type="submission" date="2016-10" db="EMBL/GenBank/DDBJ databases">
        <authorList>
            <person name="de Groot N.N."/>
        </authorList>
    </citation>
    <scope>NUCLEOTIDE SEQUENCE [LARGE SCALE GENOMIC DNA]</scope>
    <source>
        <strain evidence="6 7">U95</strain>
    </source>
</reference>
<evidence type="ECO:0000256" key="1">
    <source>
        <dbReference type="ARBA" id="ARBA00004141"/>
    </source>
</evidence>
<evidence type="ECO:0000313" key="7">
    <source>
        <dbReference type="Proteomes" id="UP000198767"/>
    </source>
</evidence>
<feature type="transmembrane region" description="Helical" evidence="5">
    <location>
        <begin position="155"/>
        <end position="174"/>
    </location>
</feature>
<evidence type="ECO:0000256" key="2">
    <source>
        <dbReference type="ARBA" id="ARBA00022692"/>
    </source>
</evidence>
<keyword evidence="7" id="KW-1185">Reference proteome</keyword>
<keyword evidence="2 5" id="KW-0812">Transmembrane</keyword>
<accession>A0A1G5PZF8</accession>
<sequence>MNALVSLHDAVFRLIEKAGDWVMPLLARFVFASTLLLYYWNSGLTKLGDGILGLFSPSIGAYSQIFPKQLEAVGYDVSQFGMFHWAVVMAGTYAEFILPLLLVLGLATRISALGMIGFVVVQSLTDVYGHHATDAKTLGVMFDRLPDAVILDQRLFWVFVLVYLVIKGGGAVSLDTVLRKRVAGDVTA</sequence>
<organism evidence="6 7">
    <name type="scientific">Epibacterium ulvae</name>
    <dbReference type="NCBI Taxonomy" id="1156985"/>
    <lineage>
        <taxon>Bacteria</taxon>
        <taxon>Pseudomonadati</taxon>
        <taxon>Pseudomonadota</taxon>
        <taxon>Alphaproteobacteria</taxon>
        <taxon>Rhodobacterales</taxon>
        <taxon>Roseobacteraceae</taxon>
        <taxon>Epibacterium</taxon>
    </lineage>
</organism>
<keyword evidence="4 5" id="KW-0472">Membrane</keyword>
<evidence type="ECO:0000313" key="6">
    <source>
        <dbReference type="EMBL" id="SCZ54600.1"/>
    </source>
</evidence>
<evidence type="ECO:0000256" key="5">
    <source>
        <dbReference type="SAM" id="Phobius"/>
    </source>
</evidence>
<evidence type="ECO:0000256" key="4">
    <source>
        <dbReference type="ARBA" id="ARBA00023136"/>
    </source>
</evidence>
<dbReference type="EMBL" id="FMWG01000002">
    <property type="protein sequence ID" value="SCZ54600.1"/>
    <property type="molecule type" value="Genomic_DNA"/>
</dbReference>
<feature type="transmembrane region" description="Helical" evidence="5">
    <location>
        <begin position="110"/>
        <end position="129"/>
    </location>
</feature>
<proteinExistence type="predicted"/>
<dbReference type="Pfam" id="PF07681">
    <property type="entry name" value="DoxX"/>
    <property type="match status" value="1"/>
</dbReference>
<dbReference type="Proteomes" id="UP000198767">
    <property type="component" value="Unassembled WGS sequence"/>
</dbReference>